<evidence type="ECO:0000313" key="2">
    <source>
        <dbReference type="Proteomes" id="UP001205185"/>
    </source>
</evidence>
<keyword evidence="2" id="KW-1185">Reference proteome</keyword>
<sequence>MSTSPRSEQAWRIETADERAEVPPELSRRLRAATVAAPGLDSVGFFDHDDFVYGLSRVPGSGRWDALLRLGVRLAVAWRALDRDLQPMRTGRLIRTVLDAEGGAVFCETVRPGRHVIGSVTASATPHDRERADAALAQVVDHLRVEENLPTQNHGSFADEGTPIPDAPDPLHTTGDGAALATLTPAIRLDGLHALSYFTRTEKLAEVDCFDAPALAPFHELATPAHRRALYDTLGRGLSTLANQLNQAISPALGGRLQRIILDVQSGAIYYRRLPRQHYLVGITLDQTRVRRADHEMDALVAQLS</sequence>
<reference evidence="1 2" key="1">
    <citation type="submission" date="2022-06" db="EMBL/GenBank/DDBJ databases">
        <title>Genomic Encyclopedia of Archaeal and Bacterial Type Strains, Phase II (KMG-II): from individual species to whole genera.</title>
        <authorList>
            <person name="Goeker M."/>
        </authorList>
    </citation>
    <scope>NUCLEOTIDE SEQUENCE [LARGE SCALE GENOMIC DNA]</scope>
    <source>
        <strain evidence="1 2">DSM 44255</strain>
    </source>
</reference>
<name>A0ABT1I600_9PSEU</name>
<evidence type="ECO:0000313" key="1">
    <source>
        <dbReference type="EMBL" id="MCP2267826.1"/>
    </source>
</evidence>
<comment type="caution">
    <text evidence="1">The sequence shown here is derived from an EMBL/GenBank/DDBJ whole genome shotgun (WGS) entry which is preliminary data.</text>
</comment>
<dbReference type="Proteomes" id="UP001205185">
    <property type="component" value="Unassembled WGS sequence"/>
</dbReference>
<evidence type="ECO:0008006" key="3">
    <source>
        <dbReference type="Google" id="ProtNLM"/>
    </source>
</evidence>
<dbReference type="EMBL" id="JAMTCO010000001">
    <property type="protein sequence ID" value="MCP2267826.1"/>
    <property type="molecule type" value="Genomic_DNA"/>
</dbReference>
<dbReference type="RefSeq" id="WP_253884738.1">
    <property type="nucleotide sequence ID" value="NZ_BAAAVB010000002.1"/>
</dbReference>
<organism evidence="1 2">
    <name type="scientific">Actinokineospora diospyrosa</name>
    <dbReference type="NCBI Taxonomy" id="103728"/>
    <lineage>
        <taxon>Bacteria</taxon>
        <taxon>Bacillati</taxon>
        <taxon>Actinomycetota</taxon>
        <taxon>Actinomycetes</taxon>
        <taxon>Pseudonocardiales</taxon>
        <taxon>Pseudonocardiaceae</taxon>
        <taxon>Actinokineospora</taxon>
    </lineage>
</organism>
<proteinExistence type="predicted"/>
<accession>A0ABT1I600</accession>
<gene>
    <name evidence="1" type="ORF">LV75_000308</name>
</gene>
<protein>
    <recommendedName>
        <fullName evidence="3">ESAT-6 protein secretion system EspG family protein</fullName>
    </recommendedName>
</protein>